<proteinExistence type="predicted"/>
<dbReference type="Proteomes" id="UP001056426">
    <property type="component" value="Chromosome"/>
</dbReference>
<evidence type="ECO:0000313" key="3">
    <source>
        <dbReference type="Proteomes" id="UP001056426"/>
    </source>
</evidence>
<evidence type="ECO:0008006" key="4">
    <source>
        <dbReference type="Google" id="ProtNLM"/>
    </source>
</evidence>
<gene>
    <name evidence="2" type="ORF">M9189_11170</name>
</gene>
<feature type="chain" id="PRO_5039895543" description="Outer membrane protein beta-barrel domain-containing protein" evidence="1">
    <location>
        <begin position="18"/>
        <end position="236"/>
    </location>
</feature>
<dbReference type="AlphaFoldDB" id="A0A9J6ZPF5"/>
<organism evidence="2 3">
    <name type="scientific">Xiashengella succiniciproducens</name>
    <dbReference type="NCBI Taxonomy" id="2949635"/>
    <lineage>
        <taxon>Bacteria</taxon>
        <taxon>Pseudomonadati</taxon>
        <taxon>Bacteroidota</taxon>
        <taxon>Bacteroidia</taxon>
        <taxon>Marinilabiliales</taxon>
        <taxon>Marinilabiliaceae</taxon>
        <taxon>Xiashengella</taxon>
    </lineage>
</organism>
<dbReference type="EMBL" id="CP098400">
    <property type="protein sequence ID" value="URW79415.1"/>
    <property type="molecule type" value="Genomic_DNA"/>
</dbReference>
<dbReference type="KEGG" id="alkq:M9189_11170"/>
<protein>
    <recommendedName>
        <fullName evidence="4">Outer membrane protein beta-barrel domain-containing protein</fullName>
    </recommendedName>
</protein>
<keyword evidence="3" id="KW-1185">Reference proteome</keyword>
<name>A0A9J6ZPF5_9BACT</name>
<dbReference type="RefSeq" id="WP_250723285.1">
    <property type="nucleotide sequence ID" value="NZ_CP098400.1"/>
</dbReference>
<evidence type="ECO:0000256" key="1">
    <source>
        <dbReference type="SAM" id="SignalP"/>
    </source>
</evidence>
<accession>A0A9J6ZPF5</accession>
<sequence>MKRIVSLCSIIVLCAFATMGQKLQDVIYMKNDNILRGEIIERQLNGIVKIRTTDRNILVLNESEIERISKEELASQSINSYKKFKGIAEFGVMPGLGPNKLDMEKLSIIGSFQLSPYFSLGAGSGLRDVFSYDMLMPFFVDLRTYLPRGKLVPYLALGAGYAFNINQDFNPEGYFINPEFGLMLKVRNRFSIHLGLGYNAQWLDNHYKWRWDEESLEVEKITDPIHGISIVAGITF</sequence>
<evidence type="ECO:0000313" key="2">
    <source>
        <dbReference type="EMBL" id="URW79415.1"/>
    </source>
</evidence>
<reference evidence="2" key="2">
    <citation type="submission" date="2022-06" db="EMBL/GenBank/DDBJ databases">
        <title>Xiashengella guii gen. nov. sp. nov., a bacterium isolated form anaerobic digestion tank.</title>
        <authorList>
            <person name="Huang H."/>
        </authorList>
    </citation>
    <scope>NUCLEOTIDE SEQUENCE</scope>
    <source>
        <strain evidence="2">Ai-910</strain>
    </source>
</reference>
<reference evidence="2" key="1">
    <citation type="submission" date="2022-05" db="EMBL/GenBank/DDBJ databases">
        <authorList>
            <person name="Sun X."/>
        </authorList>
    </citation>
    <scope>NUCLEOTIDE SEQUENCE</scope>
    <source>
        <strain evidence="2">Ai-910</strain>
    </source>
</reference>
<feature type="signal peptide" evidence="1">
    <location>
        <begin position="1"/>
        <end position="17"/>
    </location>
</feature>
<keyword evidence="1" id="KW-0732">Signal</keyword>